<accession>A0A7S4ZU96</accession>
<keyword evidence="2" id="KW-0812">Transmembrane</keyword>
<evidence type="ECO:0000259" key="3">
    <source>
        <dbReference type="Pfam" id="PF01738"/>
    </source>
</evidence>
<dbReference type="InterPro" id="IPR002925">
    <property type="entry name" value="Dienelactn_hydro"/>
</dbReference>
<dbReference type="RefSeq" id="WP_174080746.1">
    <property type="nucleotide sequence ID" value="NZ_MK318974.1"/>
</dbReference>
<proteinExistence type="predicted"/>
<dbReference type="NCBIfam" id="NF047337">
    <property type="entry name" value="hydrolase_RcgR"/>
    <property type="match status" value="1"/>
</dbReference>
<dbReference type="InterPro" id="IPR029058">
    <property type="entry name" value="AB_hydrolase_fold"/>
</dbReference>
<keyword evidence="4" id="KW-0614">Plasmid</keyword>
<organism evidence="4">
    <name type="scientific">Rhizobium rhizogenes</name>
    <name type="common">Agrobacterium rhizogenes</name>
    <dbReference type="NCBI Taxonomy" id="359"/>
    <lineage>
        <taxon>Bacteria</taxon>
        <taxon>Pseudomonadati</taxon>
        <taxon>Pseudomonadota</taxon>
        <taxon>Alphaproteobacteria</taxon>
        <taxon>Hyphomicrobiales</taxon>
        <taxon>Rhizobiaceae</taxon>
        <taxon>Rhizobium/Agrobacterium group</taxon>
        <taxon>Rhizobium</taxon>
    </lineage>
</organism>
<feature type="region of interest" description="Disordered" evidence="1">
    <location>
        <begin position="366"/>
        <end position="385"/>
    </location>
</feature>
<dbReference type="InterPro" id="IPR058111">
    <property type="entry name" value="RcgR-like"/>
</dbReference>
<keyword evidence="2" id="KW-0472">Membrane</keyword>
<protein>
    <recommendedName>
        <fullName evidence="3">Dienelactone hydrolase domain-containing protein</fullName>
    </recommendedName>
</protein>
<dbReference type="SUPFAM" id="SSF53474">
    <property type="entry name" value="alpha/beta-Hydrolases"/>
    <property type="match status" value="1"/>
</dbReference>
<evidence type="ECO:0000256" key="1">
    <source>
        <dbReference type="SAM" id="MobiDB-lite"/>
    </source>
</evidence>
<evidence type="ECO:0000256" key="2">
    <source>
        <dbReference type="SAM" id="Phobius"/>
    </source>
</evidence>
<name>A0A7S4ZU96_RHIRH</name>
<feature type="domain" description="Dienelactone hydrolase" evidence="3">
    <location>
        <begin position="102"/>
        <end position="220"/>
    </location>
</feature>
<sequence length="385" mass="43555">MFRYLARRHDRKQVMRSLQRQKRIEHRSIGFGYDTPLAFAVNEAGDKNAIGGELAFGTLSEAEQFFAPILPPEPLREKENIVTFQSDIITADEENDTFDCVVTDSGSKGHALVVFHHWYARNRYSAFAKFFAARGITVIEATLPYHFGRGSDDYSEEKFFNANLGRTVRSIRQAVLDGRKIVRWLHRQGYYKISVVGMCLGGTVAGLIAAQEDKVDKAVLMVSPMSPADLVWTAETMKALRGRIEPVMSLEDLRTAWSLINLENHTWGLTRPRLDMMLVLSKDDTIARPKATDRLAELLTKMNRSPEVLRLNCGHSSVGIFPYNMIAARKVLRFLKETPTLAELWEVRGFRYDFSEGGLTGSKLRKWSTRGTNRGSPFKDGGEQV</sequence>
<gene>
    <name evidence="4" type="ORF">pC5.8d_691</name>
</gene>
<evidence type="ECO:0000313" key="4">
    <source>
        <dbReference type="EMBL" id="QCL09994.1"/>
    </source>
</evidence>
<dbReference type="GO" id="GO:0016787">
    <property type="term" value="F:hydrolase activity"/>
    <property type="evidence" value="ECO:0007669"/>
    <property type="project" value="InterPro"/>
</dbReference>
<keyword evidence="2" id="KW-1133">Transmembrane helix</keyword>
<geneLocation type="plasmid" evidence="4">
    <name>pColt5.8d</name>
</geneLocation>
<dbReference type="EMBL" id="MK318974">
    <property type="protein sequence ID" value="QCL09994.1"/>
    <property type="molecule type" value="Genomic_DNA"/>
</dbReference>
<dbReference type="AlphaFoldDB" id="A0A7S4ZU96"/>
<feature type="transmembrane region" description="Helical" evidence="2">
    <location>
        <begin position="189"/>
        <end position="210"/>
    </location>
</feature>
<dbReference type="Pfam" id="PF01738">
    <property type="entry name" value="DLH"/>
    <property type="match status" value="1"/>
</dbReference>
<reference evidence="4" key="1">
    <citation type="submission" date="2018-12" db="EMBL/GenBank/DDBJ databases">
        <title>Three Rhizobium rhizogenes strains isolated from the same crown gall tumor carry diverse plasmids.</title>
        <authorList>
            <person name="Pulawska J."/>
            <person name="Kuzmanovic N."/>
        </authorList>
    </citation>
    <scope>NUCLEOTIDE SEQUENCE</scope>
    <source>
        <strain evidence="4">Colt5.8</strain>
        <plasmid evidence="4">pColt5.8d</plasmid>
    </source>
</reference>
<dbReference type="Gene3D" id="3.40.50.1820">
    <property type="entry name" value="alpha/beta hydrolase"/>
    <property type="match status" value="1"/>
</dbReference>